<name>A0A0E1VTF5_BURPE</name>
<dbReference type="Proteomes" id="UP000001812">
    <property type="component" value="Chromosome II"/>
</dbReference>
<evidence type="ECO:0000313" key="3">
    <source>
        <dbReference type="Proteomes" id="UP000001812"/>
    </source>
</evidence>
<feature type="region of interest" description="Disordered" evidence="1">
    <location>
        <begin position="1"/>
        <end position="95"/>
    </location>
</feature>
<sequence length="133" mass="13964">MVGGGCGAPGSPVRASGCSIGPASASTSTSNRRPDIGIGARPISAGSASTSPPRIRSASNPHTRRIADVCGRASYHPRRPREMRGRAARISREPGRIRNIANHRRIALARRRAASAIRSVCGAPRRRAGAPKR</sequence>
<evidence type="ECO:0000256" key="1">
    <source>
        <dbReference type="SAM" id="MobiDB-lite"/>
    </source>
</evidence>
<proteinExistence type="predicted"/>
<gene>
    <name evidence="2" type="ORF">BURPS1710A_A1243</name>
</gene>
<dbReference type="HOGENOM" id="CLU_1902757_0_0_4"/>
<dbReference type="AlphaFoldDB" id="A0A0E1VTF5"/>
<feature type="compositionally biased region" description="Polar residues" evidence="1">
    <location>
        <begin position="46"/>
        <end position="61"/>
    </location>
</feature>
<organism evidence="2 3">
    <name type="scientific">Burkholderia pseudomallei 1710a</name>
    <dbReference type="NCBI Taxonomy" id="320371"/>
    <lineage>
        <taxon>Bacteria</taxon>
        <taxon>Pseudomonadati</taxon>
        <taxon>Pseudomonadota</taxon>
        <taxon>Betaproteobacteria</taxon>
        <taxon>Burkholderiales</taxon>
        <taxon>Burkholderiaceae</taxon>
        <taxon>Burkholderia</taxon>
        <taxon>pseudomallei group</taxon>
    </lineage>
</organism>
<reference evidence="3" key="1">
    <citation type="submission" date="2007-08" db="EMBL/GenBank/DDBJ databases">
        <title>Annotation of Burkholderia pseudomallei 1710a.</title>
        <authorList>
            <person name="Harkins D.M."/>
            <person name="DeShazer D."/>
            <person name="Woods D.E."/>
            <person name="Brinkac L.M."/>
            <person name="Brown K.A."/>
            <person name="Hung G.C."/>
            <person name="Tuanyok A."/>
            <person name="Zhang B."/>
            <person name="Nierman W.C."/>
        </authorList>
    </citation>
    <scope>NUCLEOTIDE SEQUENCE [LARGE SCALE GENOMIC DNA]</scope>
    <source>
        <strain evidence="3">1710a</strain>
    </source>
</reference>
<feature type="compositionally biased region" description="Basic and acidic residues" evidence="1">
    <location>
        <begin position="80"/>
        <end position="95"/>
    </location>
</feature>
<evidence type="ECO:0000313" key="2">
    <source>
        <dbReference type="EMBL" id="EET03369.1"/>
    </source>
</evidence>
<reference evidence="2 3" key="2">
    <citation type="submission" date="2009-05" db="EMBL/GenBank/DDBJ databases">
        <authorList>
            <person name="Harkins D.M."/>
            <person name="DeShazer D."/>
            <person name="Woods D.E."/>
            <person name="Brinkac L.M."/>
            <person name="Brown K.A."/>
            <person name="Hung G.C."/>
            <person name="Tuanyok A."/>
            <person name="Zhang B."/>
            <person name="Nierman W.C."/>
        </authorList>
    </citation>
    <scope>NUCLEOTIDE SEQUENCE [LARGE SCALE GENOMIC DNA]</scope>
    <source>
        <strain evidence="2 3">1710a</strain>
    </source>
</reference>
<protein>
    <submittedName>
        <fullName evidence="2">T10</fullName>
    </submittedName>
</protein>
<dbReference type="EMBL" id="CM000833">
    <property type="protein sequence ID" value="EET03369.1"/>
    <property type="molecule type" value="Genomic_DNA"/>
</dbReference>
<accession>A0A0E1VTF5</accession>